<dbReference type="InterPro" id="IPR013658">
    <property type="entry name" value="SGL"/>
</dbReference>
<feature type="binding site" evidence="3">
    <location>
        <position position="95"/>
    </location>
    <ligand>
        <name>substrate</name>
    </ligand>
</feature>
<dbReference type="OrthoDB" id="2633250at2"/>
<dbReference type="PRINTS" id="PR01790">
    <property type="entry name" value="SMP30FAMILY"/>
</dbReference>
<dbReference type="RefSeq" id="WP_134454536.1">
    <property type="nucleotide sequence ID" value="NZ_SOFL01000045.1"/>
</dbReference>
<evidence type="ECO:0000313" key="5">
    <source>
        <dbReference type="EMBL" id="TFB99356.1"/>
    </source>
</evidence>
<feature type="active site" description="Proton donor/acceptor" evidence="2">
    <location>
        <position position="192"/>
    </location>
</feature>
<evidence type="ECO:0000313" key="6">
    <source>
        <dbReference type="Proteomes" id="UP000297907"/>
    </source>
</evidence>
<reference evidence="5 6" key="1">
    <citation type="submission" date="2019-03" db="EMBL/GenBank/DDBJ databases">
        <title>Genomics of glacier-inhabiting Cryobacterium strains.</title>
        <authorList>
            <person name="Liu Q."/>
            <person name="Xin Y.-H."/>
        </authorList>
    </citation>
    <scope>NUCLEOTIDE SEQUENCE [LARGE SCALE GENOMIC DNA]</scope>
    <source>
        <strain evidence="5 6">RHLS22-1</strain>
    </source>
</reference>
<feature type="domain" description="SMP-30/Gluconolactonase/LRE-like region" evidence="4">
    <location>
        <begin position="14"/>
        <end position="250"/>
    </location>
</feature>
<dbReference type="EMBL" id="SOFL01000045">
    <property type="protein sequence ID" value="TFB99356.1"/>
    <property type="molecule type" value="Genomic_DNA"/>
</dbReference>
<gene>
    <name evidence="5" type="ORF">E3O42_14040</name>
</gene>
<comment type="cofactor">
    <cofactor evidence="3">
        <name>Zn(2+)</name>
        <dbReference type="ChEBI" id="CHEBI:29105"/>
    </cofactor>
    <text evidence="3">Binds 1 divalent metal cation per subunit.</text>
</comment>
<feature type="binding site" evidence="3">
    <location>
        <position position="192"/>
    </location>
    <ligand>
        <name>a divalent metal cation</name>
        <dbReference type="ChEBI" id="CHEBI:60240"/>
    </ligand>
</feature>
<keyword evidence="6" id="KW-1185">Reference proteome</keyword>
<dbReference type="PANTHER" id="PTHR10907">
    <property type="entry name" value="REGUCALCIN"/>
    <property type="match status" value="1"/>
</dbReference>
<comment type="caution">
    <text evidence="5">The sequence shown here is derived from an EMBL/GenBank/DDBJ whole genome shotgun (WGS) entry which is preliminary data.</text>
</comment>
<evidence type="ECO:0000256" key="2">
    <source>
        <dbReference type="PIRSR" id="PIRSR605511-1"/>
    </source>
</evidence>
<dbReference type="InterPro" id="IPR005511">
    <property type="entry name" value="SMP-30"/>
</dbReference>
<dbReference type="GO" id="GO:0019853">
    <property type="term" value="P:L-ascorbic acid biosynthetic process"/>
    <property type="evidence" value="ECO:0007669"/>
    <property type="project" value="TreeGrafter"/>
</dbReference>
<dbReference type="Pfam" id="PF08450">
    <property type="entry name" value="SGL"/>
    <property type="match status" value="1"/>
</dbReference>
<dbReference type="PANTHER" id="PTHR10907:SF47">
    <property type="entry name" value="REGUCALCIN"/>
    <property type="match status" value="1"/>
</dbReference>
<evidence type="ECO:0000256" key="3">
    <source>
        <dbReference type="PIRSR" id="PIRSR605511-2"/>
    </source>
</evidence>
<dbReference type="Gene3D" id="2.120.10.30">
    <property type="entry name" value="TolB, C-terminal domain"/>
    <property type="match status" value="1"/>
</dbReference>
<feature type="binding site" evidence="3">
    <location>
        <position position="15"/>
    </location>
    <ligand>
        <name>a divalent metal cation</name>
        <dbReference type="ChEBI" id="CHEBI:60240"/>
    </ligand>
</feature>
<dbReference type="GO" id="GO:0004341">
    <property type="term" value="F:gluconolactonase activity"/>
    <property type="evidence" value="ECO:0007669"/>
    <property type="project" value="TreeGrafter"/>
</dbReference>
<dbReference type="SUPFAM" id="SSF63829">
    <property type="entry name" value="Calcium-dependent phosphotriesterase"/>
    <property type="match status" value="1"/>
</dbReference>
<feature type="binding site" evidence="3">
    <location>
        <position position="115"/>
    </location>
    <ligand>
        <name>substrate</name>
    </ligand>
</feature>
<evidence type="ECO:0000256" key="1">
    <source>
        <dbReference type="ARBA" id="ARBA00008853"/>
    </source>
</evidence>
<dbReference type="Proteomes" id="UP000297907">
    <property type="component" value="Unassembled WGS sequence"/>
</dbReference>
<comment type="similarity">
    <text evidence="1">Belongs to the SMP-30/CGR1 family.</text>
</comment>
<protein>
    <submittedName>
        <fullName evidence="5">SMP-30/gluconolactonase/LRE family protein</fullName>
    </submittedName>
</protein>
<name>A0A4R8W256_9MICO</name>
<keyword evidence="3" id="KW-0479">Metal-binding</keyword>
<proteinExistence type="inferred from homology"/>
<dbReference type="GO" id="GO:0005509">
    <property type="term" value="F:calcium ion binding"/>
    <property type="evidence" value="ECO:0007669"/>
    <property type="project" value="TreeGrafter"/>
</dbReference>
<dbReference type="AlphaFoldDB" id="A0A4R8W256"/>
<feature type="binding site" evidence="3">
    <location>
        <position position="97"/>
    </location>
    <ligand>
        <name>substrate</name>
    </ligand>
</feature>
<keyword evidence="3" id="KW-0862">Zinc</keyword>
<feature type="binding site" evidence="3">
    <location>
        <position position="143"/>
    </location>
    <ligand>
        <name>a divalent metal cation</name>
        <dbReference type="ChEBI" id="CHEBI:60240"/>
    </ligand>
</feature>
<accession>A0A4R8W256</accession>
<evidence type="ECO:0000259" key="4">
    <source>
        <dbReference type="Pfam" id="PF08450"/>
    </source>
</evidence>
<dbReference type="InterPro" id="IPR011042">
    <property type="entry name" value="6-blade_b-propeller_TolB-like"/>
</dbReference>
<sequence>MRAEQLTDPITFHGEGPVFAPSWGGLRLVDLFAGDVLSVTADGSVTRRHVDTVAAALRPRVGGGAVIALERGFALEDPDGTLTRLPEVWADPSVRMNDGGTAPDGSFYCGSMAYDQRTGAGSLYRLAPDGSVGLALAGVTISNGLAWSPDGSLAYYNDTPTGRIGVFDWAAETGLTGLRTFVDIPASDGYPDGLTVDSEGGVWVALYAGGAVRRYTPRGTLDEVVEVAAHRVTACTFGGDDLRRLFITTSREDLAPGEDPLAGSVFSVTPGVAGLPAAPFAG</sequence>
<organism evidence="5 6">
    <name type="scientific">Cryobacterium adonitolivorans</name>
    <dbReference type="NCBI Taxonomy" id="1259189"/>
    <lineage>
        <taxon>Bacteria</taxon>
        <taxon>Bacillati</taxon>
        <taxon>Actinomycetota</taxon>
        <taxon>Actinomycetes</taxon>
        <taxon>Micrococcales</taxon>
        <taxon>Microbacteriaceae</taxon>
        <taxon>Cryobacterium</taxon>
    </lineage>
</organism>